<dbReference type="Gene3D" id="3.10.129.110">
    <property type="entry name" value="Polyketide synthase dehydratase"/>
    <property type="match status" value="1"/>
</dbReference>
<dbReference type="InterPro" id="IPR036291">
    <property type="entry name" value="NAD(P)-bd_dom_sf"/>
</dbReference>
<evidence type="ECO:0000256" key="6">
    <source>
        <dbReference type="ARBA" id="ARBA00023194"/>
    </source>
</evidence>
<comment type="caution">
    <text evidence="13">The sequence shown here is derived from an EMBL/GenBank/DDBJ whole genome shotgun (WGS) entry which is preliminary data.</text>
</comment>
<dbReference type="Gene3D" id="3.30.70.3290">
    <property type="match status" value="1"/>
</dbReference>
<feature type="active site" description="Proton donor; for dehydratase activity" evidence="9">
    <location>
        <position position="1162"/>
    </location>
</feature>
<dbReference type="InterPro" id="IPR042104">
    <property type="entry name" value="PKS_dehydratase_sf"/>
</dbReference>
<feature type="domain" description="PKS/mFAS DH" evidence="12">
    <location>
        <begin position="954"/>
        <end position="1239"/>
    </location>
</feature>
<dbReference type="PANTHER" id="PTHR43775">
    <property type="entry name" value="FATTY ACID SYNTHASE"/>
    <property type="match status" value="1"/>
</dbReference>
<keyword evidence="6" id="KW-0045">Antibiotic biosynthesis</keyword>
<organism evidence="13 14">
    <name type="scientific">Streptomyces actuosus</name>
    <dbReference type="NCBI Taxonomy" id="1885"/>
    <lineage>
        <taxon>Bacteria</taxon>
        <taxon>Bacillati</taxon>
        <taxon>Actinomycetota</taxon>
        <taxon>Actinomycetes</taxon>
        <taxon>Kitasatosporales</taxon>
        <taxon>Streptomycetaceae</taxon>
        <taxon>Streptomyces</taxon>
    </lineage>
</organism>
<dbReference type="InterPro" id="IPR014030">
    <property type="entry name" value="Ketoacyl_synth_N"/>
</dbReference>
<dbReference type="CDD" id="cd00833">
    <property type="entry name" value="PKS"/>
    <property type="match status" value="1"/>
</dbReference>
<dbReference type="InterPro" id="IPR020841">
    <property type="entry name" value="PKS_Beta-ketoAc_synthase_dom"/>
</dbReference>
<dbReference type="InterPro" id="IPR015083">
    <property type="entry name" value="NorB/c/GfsB-D-like_docking"/>
</dbReference>
<dbReference type="PROSITE" id="PS52019">
    <property type="entry name" value="PKS_MFAS_DH"/>
    <property type="match status" value="1"/>
</dbReference>
<dbReference type="InterPro" id="IPR016039">
    <property type="entry name" value="Thiolase-like"/>
</dbReference>
<dbReference type="PROSITE" id="PS52004">
    <property type="entry name" value="KS3_2"/>
    <property type="match status" value="1"/>
</dbReference>
<evidence type="ECO:0000256" key="7">
    <source>
        <dbReference type="ARBA" id="ARBA00023268"/>
    </source>
</evidence>
<dbReference type="Pfam" id="PF16197">
    <property type="entry name" value="KAsynt_C_assoc"/>
    <property type="match status" value="1"/>
</dbReference>
<dbReference type="SUPFAM" id="SSF55048">
    <property type="entry name" value="Probable ACP-binding domain of malonyl-CoA ACP transacylase"/>
    <property type="match status" value="1"/>
</dbReference>
<feature type="region of interest" description="C-terminal hotdog fold" evidence="9">
    <location>
        <begin position="1101"/>
        <end position="1239"/>
    </location>
</feature>
<keyword evidence="5" id="KW-0808">Transferase</keyword>
<dbReference type="PANTHER" id="PTHR43775:SF51">
    <property type="entry name" value="INACTIVE PHENOLPHTHIOCEROL SYNTHESIS POLYKETIDE SYNTHASE TYPE I PKS1-RELATED"/>
    <property type="match status" value="1"/>
</dbReference>
<accession>A0ABS2W1F7</accession>
<evidence type="ECO:0000259" key="11">
    <source>
        <dbReference type="PROSITE" id="PS52004"/>
    </source>
</evidence>
<keyword evidence="3" id="KW-0596">Phosphopantetheine</keyword>
<evidence type="ECO:0000256" key="9">
    <source>
        <dbReference type="PROSITE-ProRule" id="PRU01363"/>
    </source>
</evidence>
<dbReference type="SUPFAM" id="SSF53901">
    <property type="entry name" value="Thiolase-like"/>
    <property type="match status" value="1"/>
</dbReference>
<dbReference type="InterPro" id="IPR020807">
    <property type="entry name" value="PKS_DH"/>
</dbReference>
<dbReference type="InterPro" id="IPR049552">
    <property type="entry name" value="PKS_DH_N"/>
</dbReference>
<gene>
    <name evidence="13" type="ORF">JS756_35330</name>
</gene>
<dbReference type="SUPFAM" id="SSF52151">
    <property type="entry name" value="FabD/lysophospholipase-like"/>
    <property type="match status" value="1"/>
</dbReference>
<evidence type="ECO:0000256" key="5">
    <source>
        <dbReference type="ARBA" id="ARBA00022679"/>
    </source>
</evidence>
<dbReference type="PROSITE" id="PS00606">
    <property type="entry name" value="KS3_1"/>
    <property type="match status" value="1"/>
</dbReference>
<evidence type="ECO:0000256" key="3">
    <source>
        <dbReference type="ARBA" id="ARBA00022450"/>
    </source>
</evidence>
<feature type="non-terminal residue" evidence="13">
    <location>
        <position position="1390"/>
    </location>
</feature>
<dbReference type="Proteomes" id="UP000788262">
    <property type="component" value="Unassembled WGS sequence"/>
</dbReference>
<feature type="region of interest" description="Disordered" evidence="10">
    <location>
        <begin position="451"/>
        <end position="496"/>
    </location>
</feature>
<evidence type="ECO:0000313" key="14">
    <source>
        <dbReference type="Proteomes" id="UP000788262"/>
    </source>
</evidence>
<keyword evidence="8 13" id="KW-0012">Acyltransferase</keyword>
<dbReference type="SUPFAM" id="SSF51735">
    <property type="entry name" value="NAD(P)-binding Rossmann-fold domains"/>
    <property type="match status" value="1"/>
</dbReference>
<dbReference type="InterPro" id="IPR014043">
    <property type="entry name" value="Acyl_transferase_dom"/>
</dbReference>
<dbReference type="Pfam" id="PF02801">
    <property type="entry name" value="Ketoacyl-synt_C"/>
    <property type="match status" value="1"/>
</dbReference>
<dbReference type="Pfam" id="PF22953">
    <property type="entry name" value="SpnB_Rossmann"/>
    <property type="match status" value="1"/>
</dbReference>
<proteinExistence type="predicted"/>
<feature type="active site" description="Proton acceptor; for dehydratase activity" evidence="9">
    <location>
        <position position="987"/>
    </location>
</feature>
<feature type="region of interest" description="N-terminal hotdog fold" evidence="9">
    <location>
        <begin position="954"/>
        <end position="1080"/>
    </location>
</feature>
<evidence type="ECO:0000256" key="2">
    <source>
        <dbReference type="ARBA" id="ARBA00004792"/>
    </source>
</evidence>
<comment type="cofactor">
    <cofactor evidence="1">
        <name>pantetheine 4'-phosphate</name>
        <dbReference type="ChEBI" id="CHEBI:47942"/>
    </cofactor>
</comment>
<dbReference type="InterPro" id="IPR049900">
    <property type="entry name" value="PKS_mFAS_DH"/>
</dbReference>
<dbReference type="Gene3D" id="3.40.366.10">
    <property type="entry name" value="Malonyl-Coenzyme A Acyl Carrier Protein, domain 2"/>
    <property type="match status" value="1"/>
</dbReference>
<dbReference type="Pfam" id="PF14765">
    <property type="entry name" value="PS-DH"/>
    <property type="match status" value="1"/>
</dbReference>
<protein>
    <submittedName>
        <fullName evidence="13">Acyltransferase domain-containing protein</fullName>
    </submittedName>
</protein>
<evidence type="ECO:0000256" key="10">
    <source>
        <dbReference type="SAM" id="MobiDB-lite"/>
    </source>
</evidence>
<dbReference type="Pfam" id="PF00698">
    <property type="entry name" value="Acyl_transf_1"/>
    <property type="match status" value="1"/>
</dbReference>
<sequence length="1390" mass="146071">MASNEEKLRDFLKLVTADLRQTRKRLQDIEDQRHEPVAVVAMGCRFPDGADTPEAMWRLLASGTDAVTPFPTDRGWDLEALYDPDPDRPGTSYVREGGFLHEAPLFDAEFFEISPREAQAMDPQQRLLLETSWETVERAGIVPASLRGSRTGVFIGAIAQDYLPRSRNAQAELGGHLLTGSTISVASGRIAYSLGLEGPAVTVDTACSSSLVALHLAVRALRAGECDLALGGGVTVMSGPEMFVDFGRQRALATDGRCKAFSATAGGFGPAEGVGMLLLERLSDARRHGHPVLAVIRGSAVNQDGASNGLTAPNGPAQERVIRAALADAALNPGDVDAIEAHGTGTPLGDPIEAEALLATYGQDRERPLWLGSVKSNIGHTQAAAGVAGIIKTVLAMRHGLLPQTLHADEPSQHIDWTASGLRLLTTAQPWPARDDRRRRAAVSSFGISGTNAHVIVEEPPAPETQETQEEEDTPAGDMATGPRPDAAANGRPQPTAVDVPLPWVISARSHAALTAQATRLLAHLDAHPTQDPARVGHALVTTRTTFEHRAVLTGRTHDELRTALASLAAGTPHPQTVTGSIRPGGRLAFLFAGQGGQRVGMGRELYAAFPVFAAAFDAVDAELPFGLAEVVFGGDAERVDRTEFAQPALFALEVALFRLLESWGVRPDVLVGHSIGEIAAAYVAGVWSLEDACRLVVARGRLMQALPAGGAMVAVGASEEEVLPLLDGVRVGIAAVNGPRAVVVSGVAEAVEEVAAHFRAQDRKVTALRVSHAFHSPLMEPMLADFRAVAESLTYAAPRIPVVSNVTGRPAAPEELTSPDYWLQHVRRPVRFADGVRALADRKVGRLLELGPDGRLTALAQETLDGGTEVFTTALRKNRPEPESLLTALAQLFVSGLAVAWDSAFPQTNRTAVPEQEPLDLPTYAFQRRRYWSRDTGSMPGDLRAVGLGSAEHPLLGAAVELAGGEGEVLLTGRLSLVAQEWLRGHVVSGVVVFPGAGFVELALRAGESAGCDRVEELTIAAPLVLPERGGVRVQVRVGAVGESGGRVLGIYARAEDAFDSDAWVLHATGVLTAGASSGSGSGSGVGGGFDFGVWPPRGAVGESVEGVYGRFAGLGLSYGSAFRGLRGVWRRGEEVFAEVSLPAGQEGVAGRFGVHPVLLDAALHAVLFSPVFGGGRARLPFSWAGVSLWASGARELRVRLVPVGADAVMVELADAAGELVARVESLTLREPVGVLSSGTAGGRHDNLFQTDWVKTSTKQGPAPDLPGTALPGPEEPVVGDVLVRVERPVGEGAGVVRRVAARVLGLVQGWLAEERFEGARLVVVTEGAVVPDGVGVVDPVLAGVWGLVRAARAEAPGRFVLVDVDGVGESWGVVGGALESGEPELAVR</sequence>
<keyword evidence="7" id="KW-0511">Multifunctional enzyme</keyword>
<dbReference type="InterPro" id="IPR055123">
    <property type="entry name" value="SpnB-like_Rossmann"/>
</dbReference>
<dbReference type="Pfam" id="PF21089">
    <property type="entry name" value="PKS_DH_N"/>
    <property type="match status" value="1"/>
</dbReference>
<dbReference type="InterPro" id="IPR016036">
    <property type="entry name" value="Malonyl_transacylase_ACP-bd"/>
</dbReference>
<reference evidence="13 14" key="1">
    <citation type="submission" date="2021-02" db="EMBL/GenBank/DDBJ databases">
        <title>Whole genome sequencing of Streptomyces actuosus VRA1.</title>
        <authorList>
            <person name="Sen G."/>
            <person name="Sen A."/>
        </authorList>
    </citation>
    <scope>NUCLEOTIDE SEQUENCE [LARGE SCALE GENOMIC DNA]</scope>
    <source>
        <strain evidence="13 14">VRA1</strain>
    </source>
</reference>
<dbReference type="InterPro" id="IPR049551">
    <property type="entry name" value="PKS_DH_C"/>
</dbReference>
<dbReference type="InterPro" id="IPR001227">
    <property type="entry name" value="Ac_transferase_dom_sf"/>
</dbReference>
<evidence type="ECO:0000256" key="8">
    <source>
        <dbReference type="ARBA" id="ARBA00023315"/>
    </source>
</evidence>
<dbReference type="EMBL" id="JAFFZS010000074">
    <property type="protein sequence ID" value="MBN0049246.1"/>
    <property type="molecule type" value="Genomic_DNA"/>
</dbReference>
<evidence type="ECO:0000256" key="4">
    <source>
        <dbReference type="ARBA" id="ARBA00022553"/>
    </source>
</evidence>
<dbReference type="InterPro" id="IPR018201">
    <property type="entry name" value="Ketoacyl_synth_AS"/>
</dbReference>
<evidence type="ECO:0000256" key="1">
    <source>
        <dbReference type="ARBA" id="ARBA00001957"/>
    </source>
</evidence>
<dbReference type="SMART" id="SM00825">
    <property type="entry name" value="PKS_KS"/>
    <property type="match status" value="1"/>
</dbReference>
<dbReference type="InterPro" id="IPR050091">
    <property type="entry name" value="PKS_NRPS_Biosynth_Enz"/>
</dbReference>
<dbReference type="InterPro" id="IPR016035">
    <property type="entry name" value="Acyl_Trfase/lysoPLipase"/>
</dbReference>
<dbReference type="InterPro" id="IPR014031">
    <property type="entry name" value="Ketoacyl_synth_C"/>
</dbReference>
<dbReference type="GO" id="GO:0016746">
    <property type="term" value="F:acyltransferase activity"/>
    <property type="evidence" value="ECO:0007669"/>
    <property type="project" value="UniProtKB-KW"/>
</dbReference>
<keyword evidence="4" id="KW-0597">Phosphoprotein</keyword>
<dbReference type="SMART" id="SM00827">
    <property type="entry name" value="PKS_AT"/>
    <property type="match status" value="1"/>
</dbReference>
<dbReference type="SMART" id="SM00826">
    <property type="entry name" value="PKS_DH"/>
    <property type="match status" value="1"/>
</dbReference>
<evidence type="ECO:0000259" key="12">
    <source>
        <dbReference type="PROSITE" id="PS52019"/>
    </source>
</evidence>
<feature type="domain" description="Ketosynthase family 3 (KS3)" evidence="11">
    <location>
        <begin position="34"/>
        <end position="459"/>
    </location>
</feature>
<keyword evidence="14" id="KW-1185">Reference proteome</keyword>
<comment type="pathway">
    <text evidence="2">Antibiotic biosynthesis.</text>
</comment>
<dbReference type="Pfam" id="PF08990">
    <property type="entry name" value="Docking"/>
    <property type="match status" value="1"/>
</dbReference>
<evidence type="ECO:0000313" key="13">
    <source>
        <dbReference type="EMBL" id="MBN0049246.1"/>
    </source>
</evidence>
<dbReference type="Gene3D" id="3.40.47.10">
    <property type="match status" value="1"/>
</dbReference>
<dbReference type="Pfam" id="PF00109">
    <property type="entry name" value="ketoacyl-synt"/>
    <property type="match status" value="1"/>
</dbReference>
<name>A0ABS2W1F7_STRAS</name>
<dbReference type="InterPro" id="IPR032821">
    <property type="entry name" value="PKS_assoc"/>
</dbReference>
<dbReference type="RefSeq" id="WP_205387362.1">
    <property type="nucleotide sequence ID" value="NZ_JAFFZS010000074.1"/>
</dbReference>